<feature type="chain" id="PRO_5035934526" description="Ig-like domain-containing protein" evidence="7">
    <location>
        <begin position="21"/>
        <end position="343"/>
    </location>
</feature>
<proteinExistence type="predicted"/>
<dbReference type="InterPro" id="IPR013783">
    <property type="entry name" value="Ig-like_fold"/>
</dbReference>
<evidence type="ECO:0000313" key="9">
    <source>
        <dbReference type="Proteomes" id="UP000752171"/>
    </source>
</evidence>
<dbReference type="GO" id="GO:0005911">
    <property type="term" value="C:cell-cell junction"/>
    <property type="evidence" value="ECO:0007669"/>
    <property type="project" value="TreeGrafter"/>
</dbReference>
<gene>
    <name evidence="8" type="ORF">AMEX_G11513</name>
</gene>
<name>A0A8T2LT08_ASTMX</name>
<keyword evidence="3 6" id="KW-0472">Membrane</keyword>
<evidence type="ECO:0000256" key="3">
    <source>
        <dbReference type="ARBA" id="ARBA00023136"/>
    </source>
</evidence>
<dbReference type="SUPFAM" id="SSF48726">
    <property type="entry name" value="Immunoglobulin"/>
    <property type="match status" value="1"/>
</dbReference>
<evidence type="ECO:0000256" key="7">
    <source>
        <dbReference type="SAM" id="SignalP"/>
    </source>
</evidence>
<feature type="region of interest" description="Disordered" evidence="5">
    <location>
        <begin position="298"/>
        <end position="335"/>
    </location>
</feature>
<dbReference type="AlphaFoldDB" id="A0A8T2LT08"/>
<dbReference type="EMBL" id="JAICCE010000008">
    <property type="protein sequence ID" value="KAG9274580.1"/>
    <property type="molecule type" value="Genomic_DNA"/>
</dbReference>
<comment type="subcellular location">
    <subcellularLocation>
        <location evidence="1">Membrane</location>
    </subcellularLocation>
</comment>
<keyword evidence="6" id="KW-1133">Transmembrane helix</keyword>
<keyword evidence="2 7" id="KW-0732">Signal</keyword>
<feature type="signal peptide" evidence="7">
    <location>
        <begin position="1"/>
        <end position="20"/>
    </location>
</feature>
<organism evidence="8 9">
    <name type="scientific">Astyanax mexicanus</name>
    <name type="common">Blind cave fish</name>
    <name type="synonym">Astyanax fasciatus mexicanus</name>
    <dbReference type="NCBI Taxonomy" id="7994"/>
    <lineage>
        <taxon>Eukaryota</taxon>
        <taxon>Metazoa</taxon>
        <taxon>Chordata</taxon>
        <taxon>Craniata</taxon>
        <taxon>Vertebrata</taxon>
        <taxon>Euteleostomi</taxon>
        <taxon>Actinopterygii</taxon>
        <taxon>Neopterygii</taxon>
        <taxon>Teleostei</taxon>
        <taxon>Ostariophysi</taxon>
        <taxon>Characiformes</taxon>
        <taxon>Characoidei</taxon>
        <taxon>Acestrorhamphidae</taxon>
        <taxon>Acestrorhamphinae</taxon>
        <taxon>Astyanax</taxon>
    </lineage>
</organism>
<keyword evidence="6" id="KW-0812">Transmembrane</keyword>
<keyword evidence="4" id="KW-0325">Glycoprotein</keyword>
<evidence type="ECO:0000256" key="5">
    <source>
        <dbReference type="SAM" id="MobiDB-lite"/>
    </source>
</evidence>
<comment type="caution">
    <text evidence="8">The sequence shown here is derived from an EMBL/GenBank/DDBJ whole genome shotgun (WGS) entry which is preliminary data.</text>
</comment>
<dbReference type="InterPro" id="IPR036179">
    <property type="entry name" value="Ig-like_dom_sf"/>
</dbReference>
<reference evidence="8 9" key="1">
    <citation type="submission" date="2021-07" db="EMBL/GenBank/DDBJ databases">
        <authorList>
            <person name="Imarazene B."/>
            <person name="Zahm M."/>
            <person name="Klopp C."/>
            <person name="Cabau C."/>
            <person name="Beille S."/>
            <person name="Jouanno E."/>
            <person name="Castinel A."/>
            <person name="Lluch J."/>
            <person name="Gil L."/>
            <person name="Kuchtly C."/>
            <person name="Lopez Roques C."/>
            <person name="Donnadieu C."/>
            <person name="Parrinello H."/>
            <person name="Journot L."/>
            <person name="Du K."/>
            <person name="Schartl M."/>
            <person name="Retaux S."/>
            <person name="Guiguen Y."/>
        </authorList>
    </citation>
    <scope>NUCLEOTIDE SEQUENCE [LARGE SCALE GENOMIC DNA]</scope>
    <source>
        <strain evidence="8">Pach_M1</strain>
        <tissue evidence="8">Testis</tissue>
    </source>
</reference>
<protein>
    <recommendedName>
        <fullName evidence="10">Ig-like domain-containing protein</fullName>
    </recommendedName>
</protein>
<dbReference type="Proteomes" id="UP000752171">
    <property type="component" value="Unassembled WGS sequence"/>
</dbReference>
<evidence type="ECO:0000313" key="8">
    <source>
        <dbReference type="EMBL" id="KAG9274580.1"/>
    </source>
</evidence>
<accession>A0A8T2LT08</accession>
<sequence length="343" mass="37991">MWRIVYTISIAFTLTKYSAADETPDTLHLQKYALLGSTVSLSLQGHTQDLTDIKWRKGKLLVANSKSVRPKFIQKFHLNATDSSLIIKNLTMNDSDHYRAEAGEWEKAILDYHLIVERMVSKPIIETNRNQTAVNSTDDCQISVKCSVDDESVMYVCENRSCTSSQTQTQQTKVNITVAVTDSRTVECTASNHVSTMKTSLAIGDTCSEKIPAENKSSFSLYLAILIGCVIVGIIVVCLPVIVISRKKPQQKDSHPEAEITTVYSVVNKPRISTDTSAVNETASTVYDVPSKRAVPLQSASVQMPQETREQPLEGQPVTANAETEEESANDPQLTVYWKLGQK</sequence>
<dbReference type="PANTHER" id="PTHR12080:SF59">
    <property type="entry name" value="HEPATIC AND GLIAL CELL ADHESION MOLECULE"/>
    <property type="match status" value="1"/>
</dbReference>
<evidence type="ECO:0000256" key="2">
    <source>
        <dbReference type="ARBA" id="ARBA00022729"/>
    </source>
</evidence>
<dbReference type="KEGG" id="amex:103044680"/>
<dbReference type="GO" id="GO:0016020">
    <property type="term" value="C:membrane"/>
    <property type="evidence" value="ECO:0007669"/>
    <property type="project" value="UniProtKB-SubCell"/>
</dbReference>
<dbReference type="PANTHER" id="PTHR12080">
    <property type="entry name" value="SIGNALING LYMPHOCYTIC ACTIVATION MOLECULE"/>
    <property type="match status" value="1"/>
</dbReference>
<dbReference type="InterPro" id="IPR015631">
    <property type="entry name" value="CD2/SLAM_rcpt"/>
</dbReference>
<evidence type="ECO:0008006" key="10">
    <source>
        <dbReference type="Google" id="ProtNLM"/>
    </source>
</evidence>
<feature type="transmembrane region" description="Helical" evidence="6">
    <location>
        <begin position="219"/>
        <end position="244"/>
    </location>
</feature>
<evidence type="ECO:0000256" key="4">
    <source>
        <dbReference type="ARBA" id="ARBA00023180"/>
    </source>
</evidence>
<dbReference type="Gene3D" id="2.60.40.10">
    <property type="entry name" value="Immunoglobulins"/>
    <property type="match status" value="1"/>
</dbReference>
<evidence type="ECO:0000256" key="6">
    <source>
        <dbReference type="SAM" id="Phobius"/>
    </source>
</evidence>
<evidence type="ECO:0000256" key="1">
    <source>
        <dbReference type="ARBA" id="ARBA00004370"/>
    </source>
</evidence>